<accession>A0ABQ8URQ1</accession>
<dbReference type="PANTHER" id="PTHR12242:SF1">
    <property type="entry name" value="MYND-TYPE DOMAIN-CONTAINING PROTEIN"/>
    <property type="match status" value="1"/>
</dbReference>
<keyword evidence="2" id="KW-0472">Membrane</keyword>
<organism evidence="3 4">
    <name type="scientific">Paratrimastix pyriformis</name>
    <dbReference type="NCBI Taxonomy" id="342808"/>
    <lineage>
        <taxon>Eukaryota</taxon>
        <taxon>Metamonada</taxon>
        <taxon>Preaxostyla</taxon>
        <taxon>Paratrimastigidae</taxon>
        <taxon>Paratrimastix</taxon>
    </lineage>
</organism>
<evidence type="ECO:0000313" key="4">
    <source>
        <dbReference type="Proteomes" id="UP001141327"/>
    </source>
</evidence>
<keyword evidence="2" id="KW-0812">Transmembrane</keyword>
<feature type="transmembrane region" description="Helical" evidence="2">
    <location>
        <begin position="244"/>
        <end position="264"/>
    </location>
</feature>
<dbReference type="PANTHER" id="PTHR12242">
    <property type="entry name" value="OS02G0130600 PROTEIN-RELATED"/>
    <property type="match status" value="1"/>
</dbReference>
<protein>
    <submittedName>
        <fullName evidence="3">Uncharacterized protein</fullName>
    </submittedName>
</protein>
<evidence type="ECO:0000256" key="2">
    <source>
        <dbReference type="SAM" id="Phobius"/>
    </source>
</evidence>
<dbReference type="EMBL" id="JAPMOS010000009">
    <property type="protein sequence ID" value="KAJ4461136.1"/>
    <property type="molecule type" value="Genomic_DNA"/>
</dbReference>
<feature type="transmembrane region" description="Helical" evidence="2">
    <location>
        <begin position="284"/>
        <end position="305"/>
    </location>
</feature>
<feature type="transmembrane region" description="Helical" evidence="2">
    <location>
        <begin position="89"/>
        <end position="109"/>
    </location>
</feature>
<feature type="compositionally biased region" description="Polar residues" evidence="1">
    <location>
        <begin position="384"/>
        <end position="406"/>
    </location>
</feature>
<keyword evidence="4" id="KW-1185">Reference proteome</keyword>
<comment type="caution">
    <text evidence="3">The sequence shown here is derived from an EMBL/GenBank/DDBJ whole genome shotgun (WGS) entry which is preliminary data.</text>
</comment>
<name>A0ABQ8URQ1_9EUKA</name>
<gene>
    <name evidence="3" type="ORF">PAPYR_2596</name>
</gene>
<feature type="region of interest" description="Disordered" evidence="1">
    <location>
        <begin position="366"/>
        <end position="406"/>
    </location>
</feature>
<evidence type="ECO:0000313" key="3">
    <source>
        <dbReference type="EMBL" id="KAJ4461136.1"/>
    </source>
</evidence>
<keyword evidence="2" id="KW-1133">Transmembrane helix</keyword>
<sequence length="406" mass="45860">MGLTEPDSPEKLHTLTLSIPTSVAKLPPVVPPTPHYYKVHRTACCMACFRVEDRQLKNGRQDRFTRLFFGTATNSQLASHWFSYQTVQAIRTFEILLMVVSIIVETIYAVLSTEYFTYLSYYLLLAYLIVQLTAHANDSQNPPFLTARELQSMPRAPPFCCSKGSSAFHRCNVPTTTRFKWTYIMAELAFTNAFVASIIYWVLLFPSHLDRPGYEYFTTSCFHGANSLIVLTELWLLTSFLFDLAHIWVLLVEGVLYLLLMWAVYAAQGRWIYGILDWNKSGAWIWYIIIVVAFILVFSLVVLMANLRNSVARCLGSRLYRHPHVVTHSLAEPAEGEGEGPPAVELQTVPESPIVRDALSHTPTTVLQMGLPPEECPQGPRQPGETQSRPPSRQSEVAESVSSLSY</sequence>
<reference evidence="3" key="1">
    <citation type="journal article" date="2022" name="bioRxiv">
        <title>Genomics of Preaxostyla Flagellates Illuminates Evolutionary Transitions and the Path Towards Mitochondrial Loss.</title>
        <authorList>
            <person name="Novak L.V.F."/>
            <person name="Treitli S.C."/>
            <person name="Pyrih J."/>
            <person name="Halakuc P."/>
            <person name="Pipaliya S.V."/>
            <person name="Vacek V."/>
            <person name="Brzon O."/>
            <person name="Soukal P."/>
            <person name="Eme L."/>
            <person name="Dacks J.B."/>
            <person name="Karnkowska A."/>
            <person name="Elias M."/>
            <person name="Hampl V."/>
        </authorList>
    </citation>
    <scope>NUCLEOTIDE SEQUENCE</scope>
    <source>
        <strain evidence="3">RCP-MX</strain>
    </source>
</reference>
<evidence type="ECO:0000256" key="1">
    <source>
        <dbReference type="SAM" id="MobiDB-lite"/>
    </source>
</evidence>
<dbReference type="Proteomes" id="UP001141327">
    <property type="component" value="Unassembled WGS sequence"/>
</dbReference>
<feature type="transmembrane region" description="Helical" evidence="2">
    <location>
        <begin position="216"/>
        <end position="237"/>
    </location>
</feature>
<feature type="transmembrane region" description="Helical" evidence="2">
    <location>
        <begin position="184"/>
        <end position="204"/>
    </location>
</feature>
<proteinExistence type="predicted"/>